<dbReference type="InterPro" id="IPR002881">
    <property type="entry name" value="DUF58"/>
</dbReference>
<dbReference type="Pfam" id="PF01882">
    <property type="entry name" value="DUF58"/>
    <property type="match status" value="1"/>
</dbReference>
<keyword evidence="1" id="KW-0812">Transmembrane</keyword>
<accession>C8XDS1</accession>
<gene>
    <name evidence="3" type="ordered locus">Namu_1332</name>
</gene>
<keyword evidence="4" id="KW-1185">Reference proteome</keyword>
<sequence precursor="true">MTLRQARGIITPLGWSVLGAAVALFLLAFGGGWVECAIAGSALLAALLAALLFSIGRARYRVEIDLRTRRVVVGEPASGRIVVTSTASRALLPSRMELPVGDGVGRLAIPALRPAEQHEDLFVVPTQRRAVIAVGPARSVRGDAFGLVRREVRWTDPQLLYVHPRTTSLSGAVAGFFKDLEGQPTDDLSNDDVSFHALRGYVPGDDRRYIHWRTSARSGALMVRQFEETRRSHIAVALSTDAAEYADPDEFELAVEAGASVVVQAAKESRELTVVAGGTPVPAGPARRTLDRLAGVQIDDRPARTADLEVGIVATARRVAELTPDVSIVFLLCGSTPTPAQIRQAGAALPVGVRVIAVRAVPGVAPSVRRISGLTVVTVGALDKLPVTLRKARG</sequence>
<dbReference type="AlphaFoldDB" id="C8XDS1"/>
<dbReference type="PANTHER" id="PTHR34351">
    <property type="entry name" value="SLR1927 PROTEIN-RELATED"/>
    <property type="match status" value="1"/>
</dbReference>
<keyword evidence="1" id="KW-0472">Membrane</keyword>
<reference evidence="4" key="1">
    <citation type="submission" date="2009-09" db="EMBL/GenBank/DDBJ databases">
        <title>The complete genome of Nakamurella multipartita DSM 44233.</title>
        <authorList>
            <consortium name="US DOE Joint Genome Institute (JGI-PGF)"/>
            <person name="Lucas S."/>
            <person name="Copeland A."/>
            <person name="Lapidus A."/>
            <person name="Glavina del Rio T."/>
            <person name="Dalin E."/>
            <person name="Tice H."/>
            <person name="Bruce D."/>
            <person name="Goodwin L."/>
            <person name="Pitluck S."/>
            <person name="Kyrpides N."/>
            <person name="Mavromatis K."/>
            <person name="Ivanova N."/>
            <person name="Ovchinnikova G."/>
            <person name="Sims D."/>
            <person name="Meincke L."/>
            <person name="Brettin T."/>
            <person name="Detter J.C."/>
            <person name="Han C."/>
            <person name="Larimer F."/>
            <person name="Land M."/>
            <person name="Hauser L."/>
            <person name="Markowitz V."/>
            <person name="Cheng J.-F."/>
            <person name="Hugenholtz P."/>
            <person name="Woyke T."/>
            <person name="Wu D."/>
            <person name="Klenk H.-P."/>
            <person name="Eisen J.A."/>
        </authorList>
    </citation>
    <scope>NUCLEOTIDE SEQUENCE [LARGE SCALE GENOMIC DNA]</scope>
    <source>
        <strain evidence="4">ATCC 700099 / DSM 44233 / CIP 104796 / JCM 9543 / NBRC 105858 / Y-104</strain>
    </source>
</reference>
<dbReference type="Proteomes" id="UP000002218">
    <property type="component" value="Chromosome"/>
</dbReference>
<dbReference type="STRING" id="479431.Namu_1332"/>
<proteinExistence type="predicted"/>
<dbReference type="OrthoDB" id="9812729at2"/>
<dbReference type="InParanoid" id="C8XDS1"/>
<dbReference type="eggNOG" id="COG1721">
    <property type="taxonomic scope" value="Bacteria"/>
</dbReference>
<name>C8XDS1_NAKMY</name>
<organism evidence="3 4">
    <name type="scientific">Nakamurella multipartita (strain ATCC 700099 / DSM 44233 / CIP 104796 / JCM 9543 / NBRC 105858 / Y-104)</name>
    <name type="common">Microsphaera multipartita</name>
    <dbReference type="NCBI Taxonomy" id="479431"/>
    <lineage>
        <taxon>Bacteria</taxon>
        <taxon>Bacillati</taxon>
        <taxon>Actinomycetota</taxon>
        <taxon>Actinomycetes</taxon>
        <taxon>Nakamurellales</taxon>
        <taxon>Nakamurellaceae</taxon>
        <taxon>Nakamurella</taxon>
    </lineage>
</organism>
<feature type="domain" description="DUF58" evidence="2">
    <location>
        <begin position="198"/>
        <end position="312"/>
    </location>
</feature>
<reference evidence="3 4" key="2">
    <citation type="journal article" date="2010" name="Stand. Genomic Sci.">
        <title>Complete genome sequence of Nakamurella multipartita type strain (Y-104).</title>
        <authorList>
            <person name="Tice H."/>
            <person name="Mayilraj S."/>
            <person name="Sims D."/>
            <person name="Lapidus A."/>
            <person name="Nolan M."/>
            <person name="Lucas S."/>
            <person name="Glavina Del Rio T."/>
            <person name="Copeland A."/>
            <person name="Cheng J.F."/>
            <person name="Meincke L."/>
            <person name="Bruce D."/>
            <person name="Goodwin L."/>
            <person name="Pitluck S."/>
            <person name="Ivanova N."/>
            <person name="Mavromatis K."/>
            <person name="Ovchinnikova G."/>
            <person name="Pati A."/>
            <person name="Chen A."/>
            <person name="Palaniappan K."/>
            <person name="Land M."/>
            <person name="Hauser L."/>
            <person name="Chang Y.J."/>
            <person name="Jeffries C.D."/>
            <person name="Detter J.C."/>
            <person name="Brettin T."/>
            <person name="Rohde M."/>
            <person name="Goker M."/>
            <person name="Bristow J."/>
            <person name="Eisen J.A."/>
            <person name="Markowitz V."/>
            <person name="Hugenholtz P."/>
            <person name="Kyrpides N.C."/>
            <person name="Klenk H.P."/>
            <person name="Chen F."/>
        </authorList>
    </citation>
    <scope>NUCLEOTIDE SEQUENCE [LARGE SCALE GENOMIC DNA]</scope>
    <source>
        <strain evidence="4">ATCC 700099 / DSM 44233 / CIP 104796 / JCM 9543 / NBRC 105858 / Y-104</strain>
    </source>
</reference>
<evidence type="ECO:0000259" key="2">
    <source>
        <dbReference type="Pfam" id="PF01882"/>
    </source>
</evidence>
<evidence type="ECO:0000313" key="4">
    <source>
        <dbReference type="Proteomes" id="UP000002218"/>
    </source>
</evidence>
<feature type="transmembrane region" description="Helical" evidence="1">
    <location>
        <begin position="37"/>
        <end position="60"/>
    </location>
</feature>
<dbReference type="RefSeq" id="WP_015746642.1">
    <property type="nucleotide sequence ID" value="NC_013235.1"/>
</dbReference>
<feature type="transmembrane region" description="Helical" evidence="1">
    <location>
        <begin position="12"/>
        <end position="31"/>
    </location>
</feature>
<protein>
    <recommendedName>
        <fullName evidence="2">DUF58 domain-containing protein</fullName>
    </recommendedName>
</protein>
<dbReference type="HOGENOM" id="CLU_026152_4_1_11"/>
<dbReference type="EMBL" id="CP001737">
    <property type="protein sequence ID" value="ACV77735.1"/>
    <property type="molecule type" value="Genomic_DNA"/>
</dbReference>
<evidence type="ECO:0000256" key="1">
    <source>
        <dbReference type="SAM" id="Phobius"/>
    </source>
</evidence>
<dbReference type="KEGG" id="nml:Namu_1332"/>
<evidence type="ECO:0000313" key="3">
    <source>
        <dbReference type="EMBL" id="ACV77735.1"/>
    </source>
</evidence>
<dbReference type="PANTHER" id="PTHR34351:SF1">
    <property type="entry name" value="SLR1927 PROTEIN"/>
    <property type="match status" value="1"/>
</dbReference>
<keyword evidence="1" id="KW-1133">Transmembrane helix</keyword>